<dbReference type="EMBL" id="NJHN03000061">
    <property type="protein sequence ID" value="KAH9419009.1"/>
    <property type="molecule type" value="Genomic_DNA"/>
</dbReference>
<name>A0ABQ8J8T3_DERPT</name>
<comment type="caution">
    <text evidence="1">The sequence shown here is derived from an EMBL/GenBank/DDBJ whole genome shotgun (WGS) entry which is preliminary data.</text>
</comment>
<reference evidence="1 2" key="2">
    <citation type="journal article" date="2022" name="Mol. Biol. Evol.">
        <title>Comparative Genomics Reveals Insights into the Divergent Evolution of Astigmatic Mites and Household Pest Adaptations.</title>
        <authorList>
            <person name="Xiong Q."/>
            <person name="Wan A.T."/>
            <person name="Liu X."/>
            <person name="Fung C.S."/>
            <person name="Xiao X."/>
            <person name="Malainual N."/>
            <person name="Hou J."/>
            <person name="Wang L."/>
            <person name="Wang M."/>
            <person name="Yang K.Y."/>
            <person name="Cui Y."/>
            <person name="Leung E.L."/>
            <person name="Nong W."/>
            <person name="Shin S.K."/>
            <person name="Au S.W."/>
            <person name="Jeong K.Y."/>
            <person name="Chew F.T."/>
            <person name="Hui J.H."/>
            <person name="Leung T.F."/>
            <person name="Tungtrongchitr A."/>
            <person name="Zhong N."/>
            <person name="Liu Z."/>
            <person name="Tsui S.K."/>
        </authorList>
    </citation>
    <scope>NUCLEOTIDE SEQUENCE [LARGE SCALE GENOMIC DNA]</scope>
    <source>
        <strain evidence="1">Derp</strain>
    </source>
</reference>
<keyword evidence="2" id="KW-1185">Reference proteome</keyword>
<reference evidence="1 2" key="1">
    <citation type="journal article" date="2018" name="J. Allergy Clin. Immunol.">
        <title>High-quality assembly of Dermatophagoides pteronyssinus genome and transcriptome reveals a wide range of novel allergens.</title>
        <authorList>
            <person name="Liu X.Y."/>
            <person name="Yang K.Y."/>
            <person name="Wang M.Q."/>
            <person name="Kwok J.S."/>
            <person name="Zeng X."/>
            <person name="Yang Z."/>
            <person name="Xiao X.J."/>
            <person name="Lau C.P."/>
            <person name="Li Y."/>
            <person name="Huang Z.M."/>
            <person name="Ba J.G."/>
            <person name="Yim A.K."/>
            <person name="Ouyang C.Y."/>
            <person name="Ngai S.M."/>
            <person name="Chan T.F."/>
            <person name="Leung E.L."/>
            <person name="Liu L."/>
            <person name="Liu Z.G."/>
            <person name="Tsui S.K."/>
        </authorList>
    </citation>
    <scope>NUCLEOTIDE SEQUENCE [LARGE SCALE GENOMIC DNA]</scope>
    <source>
        <strain evidence="1">Derp</strain>
    </source>
</reference>
<evidence type="ECO:0000313" key="2">
    <source>
        <dbReference type="Proteomes" id="UP000887458"/>
    </source>
</evidence>
<evidence type="ECO:0000313" key="1">
    <source>
        <dbReference type="EMBL" id="KAH9419009.1"/>
    </source>
</evidence>
<sequence>MLRLLWHVCTKSHCSSKKFWCNTHGQDSPFDSQSLTKKLHPMVTQSSKSHRSRYNGKRILIISPSVRV</sequence>
<dbReference type="Proteomes" id="UP000887458">
    <property type="component" value="Unassembled WGS sequence"/>
</dbReference>
<organism evidence="1 2">
    <name type="scientific">Dermatophagoides pteronyssinus</name>
    <name type="common">European house dust mite</name>
    <dbReference type="NCBI Taxonomy" id="6956"/>
    <lineage>
        <taxon>Eukaryota</taxon>
        <taxon>Metazoa</taxon>
        <taxon>Ecdysozoa</taxon>
        <taxon>Arthropoda</taxon>
        <taxon>Chelicerata</taxon>
        <taxon>Arachnida</taxon>
        <taxon>Acari</taxon>
        <taxon>Acariformes</taxon>
        <taxon>Sarcoptiformes</taxon>
        <taxon>Astigmata</taxon>
        <taxon>Psoroptidia</taxon>
        <taxon>Analgoidea</taxon>
        <taxon>Pyroglyphidae</taxon>
        <taxon>Dermatophagoidinae</taxon>
        <taxon>Dermatophagoides</taxon>
    </lineage>
</organism>
<protein>
    <submittedName>
        <fullName evidence="1">Uncharacterized protein</fullName>
    </submittedName>
</protein>
<proteinExistence type="predicted"/>
<gene>
    <name evidence="1" type="ORF">DERP_011104</name>
</gene>
<accession>A0ABQ8J8T3</accession>